<dbReference type="RefSeq" id="WP_207972960.1">
    <property type="nucleotide sequence ID" value="NZ_CP071795.1"/>
</dbReference>
<keyword evidence="3" id="KW-1185">Reference proteome</keyword>
<evidence type="ECO:0000313" key="2">
    <source>
        <dbReference type="EMBL" id="QTD38846.1"/>
    </source>
</evidence>
<keyword evidence="1" id="KW-0732">Signal</keyword>
<reference evidence="2 3" key="1">
    <citation type="submission" date="2021-03" db="EMBL/GenBank/DDBJ databases">
        <title>Complete genome of Polaribacter_sp.G4M1.</title>
        <authorList>
            <person name="Jeong S.W."/>
            <person name="Bae J.W."/>
        </authorList>
    </citation>
    <scope>NUCLEOTIDE SEQUENCE [LARGE SCALE GENOMIC DNA]</scope>
    <source>
        <strain evidence="2 3">G4M1</strain>
    </source>
</reference>
<accession>A0ABX7SXB8</accession>
<feature type="signal peptide" evidence="1">
    <location>
        <begin position="1"/>
        <end position="21"/>
    </location>
</feature>
<gene>
    <name evidence="2" type="ORF">JL193_06200</name>
</gene>
<evidence type="ECO:0000313" key="3">
    <source>
        <dbReference type="Proteomes" id="UP000663935"/>
    </source>
</evidence>
<dbReference type="Proteomes" id="UP000663935">
    <property type="component" value="Chromosome"/>
</dbReference>
<protein>
    <recommendedName>
        <fullName evidence="4">OmpA family protein</fullName>
    </recommendedName>
</protein>
<dbReference type="EMBL" id="CP071795">
    <property type="protein sequence ID" value="QTD38846.1"/>
    <property type="molecule type" value="Genomic_DNA"/>
</dbReference>
<evidence type="ECO:0008006" key="4">
    <source>
        <dbReference type="Google" id="ProtNLM"/>
    </source>
</evidence>
<proteinExistence type="predicted"/>
<feature type="chain" id="PRO_5045147980" description="OmpA family protein" evidence="1">
    <location>
        <begin position="22"/>
        <end position="628"/>
    </location>
</feature>
<evidence type="ECO:0000256" key="1">
    <source>
        <dbReference type="SAM" id="SignalP"/>
    </source>
</evidence>
<sequence>MKIAQFSILFIALLFSNFTFSQNHLGFTLPTSNAERTQKCTYFANAFKQKPKEVQFSIVKEGNKLFFSTNDKNWFSNVFKNSGDGVAIDVVPKSIYNCDKEVSESQIKGTVLPPVFAQKLIRGFKKTPRSNRVQTFIGTIPTNLKDEELEFNILFLNNKTLCRYQRIYNLKAYAWDLLDMGVYLDSLTYKNKKITTSDRFETKYKTLKFVIPFEKNKAVYSKEDIKPLYDSLKLTDFNIKKIHIKAYSSIEGSLKRNLELQEKRANSIAKSLQSFQKPNIVTEISSSENWVEFLNDISNTKYKDLKKLSKKEIKQKVVGATSKDLEKYLKNHRKAVVILDLDKKDRYKDMSKEKLVEIFNDFVLKGFVDKALVVQNSIFDKLKEEKSPDLLNKLNVPKQLKFSPILNKNSIIKYVLDLSYAKIAYAELKKLEKIDPKNKGIKYNIVVVKFIIWRNNWEKINETDFKKQILALKNYGITKNLIDRMLVNFHIVKAEKNMRERKYEAKDESIEFIIDTYENFNLSNFDYLSLAQFLAYYANTDEATELLDEKVRTITVDEDLLYYYLNLTLIDSYAVETQNYRTIMLNAIEMNKERFCKLFNSSLNKGVTFQLLENKYLRATYCENCVKE</sequence>
<organism evidence="2 3">
    <name type="scientific">Polaribacter batillariae</name>
    <dbReference type="NCBI Taxonomy" id="2808900"/>
    <lineage>
        <taxon>Bacteria</taxon>
        <taxon>Pseudomonadati</taxon>
        <taxon>Bacteroidota</taxon>
        <taxon>Flavobacteriia</taxon>
        <taxon>Flavobacteriales</taxon>
        <taxon>Flavobacteriaceae</taxon>
    </lineage>
</organism>
<name>A0ABX7SXB8_9FLAO</name>